<feature type="non-terminal residue" evidence="2">
    <location>
        <position position="1"/>
    </location>
</feature>
<dbReference type="KEGG" id="hir:HETIRDRAFT_330029"/>
<evidence type="ECO:0000259" key="1">
    <source>
        <dbReference type="PROSITE" id="PS51194"/>
    </source>
</evidence>
<proteinExistence type="predicted"/>
<dbReference type="PROSITE" id="PS51194">
    <property type="entry name" value="HELICASE_CTER"/>
    <property type="match status" value="1"/>
</dbReference>
<dbReference type="RefSeq" id="XP_009552207.1">
    <property type="nucleotide sequence ID" value="XM_009553912.1"/>
</dbReference>
<keyword evidence="3" id="KW-1185">Reference proteome</keyword>
<reference evidence="2 3" key="1">
    <citation type="journal article" date="2012" name="New Phytol.">
        <title>Insight into trade-off between wood decay and parasitism from the genome of a fungal forest pathogen.</title>
        <authorList>
            <person name="Olson A."/>
            <person name="Aerts A."/>
            <person name="Asiegbu F."/>
            <person name="Belbahri L."/>
            <person name="Bouzid O."/>
            <person name="Broberg A."/>
            <person name="Canback B."/>
            <person name="Coutinho P.M."/>
            <person name="Cullen D."/>
            <person name="Dalman K."/>
            <person name="Deflorio G."/>
            <person name="van Diepen L.T."/>
            <person name="Dunand C."/>
            <person name="Duplessis S."/>
            <person name="Durling M."/>
            <person name="Gonthier P."/>
            <person name="Grimwood J."/>
            <person name="Fossdal C.G."/>
            <person name="Hansson D."/>
            <person name="Henrissat B."/>
            <person name="Hietala A."/>
            <person name="Himmelstrand K."/>
            <person name="Hoffmeister D."/>
            <person name="Hogberg N."/>
            <person name="James T.Y."/>
            <person name="Karlsson M."/>
            <person name="Kohler A."/>
            <person name="Kues U."/>
            <person name="Lee Y.H."/>
            <person name="Lin Y.C."/>
            <person name="Lind M."/>
            <person name="Lindquist E."/>
            <person name="Lombard V."/>
            <person name="Lucas S."/>
            <person name="Lunden K."/>
            <person name="Morin E."/>
            <person name="Murat C."/>
            <person name="Park J."/>
            <person name="Raffaello T."/>
            <person name="Rouze P."/>
            <person name="Salamov A."/>
            <person name="Schmutz J."/>
            <person name="Solheim H."/>
            <person name="Stahlberg J."/>
            <person name="Velez H."/>
            <person name="de Vries R.P."/>
            <person name="Wiebenga A."/>
            <person name="Woodward S."/>
            <person name="Yakovlev I."/>
            <person name="Garbelotto M."/>
            <person name="Martin F."/>
            <person name="Grigoriev I.V."/>
            <person name="Stenlid J."/>
        </authorList>
    </citation>
    <scope>NUCLEOTIDE SEQUENCE [LARGE SCALE GENOMIC DNA]</scope>
    <source>
        <strain evidence="2 3">TC 32-1</strain>
    </source>
</reference>
<gene>
    <name evidence="2" type="ORF">HETIRDRAFT_330029</name>
</gene>
<dbReference type="SUPFAM" id="SSF52540">
    <property type="entry name" value="P-loop containing nucleoside triphosphate hydrolases"/>
    <property type="match status" value="1"/>
</dbReference>
<dbReference type="AlphaFoldDB" id="W4JR02"/>
<dbReference type="GeneID" id="20671543"/>
<dbReference type="Pfam" id="PF00271">
    <property type="entry name" value="Helicase_C"/>
    <property type="match status" value="1"/>
</dbReference>
<dbReference type="OrthoDB" id="10261556at2759"/>
<dbReference type="HOGENOM" id="CLU_001103_19_1_1"/>
<feature type="domain" description="Helicase C-terminal" evidence="1">
    <location>
        <begin position="55"/>
        <end position="152"/>
    </location>
</feature>
<evidence type="ECO:0000313" key="2">
    <source>
        <dbReference type="EMBL" id="ETW75973.1"/>
    </source>
</evidence>
<organism evidence="2 3">
    <name type="scientific">Heterobasidion irregulare (strain TC 32-1)</name>
    <dbReference type="NCBI Taxonomy" id="747525"/>
    <lineage>
        <taxon>Eukaryota</taxon>
        <taxon>Fungi</taxon>
        <taxon>Dikarya</taxon>
        <taxon>Basidiomycota</taxon>
        <taxon>Agaricomycotina</taxon>
        <taxon>Agaricomycetes</taxon>
        <taxon>Russulales</taxon>
        <taxon>Bondarzewiaceae</taxon>
        <taxon>Heterobasidion</taxon>
        <taxon>Heterobasidion annosum species complex</taxon>
    </lineage>
</organism>
<sequence length="152" mass="17784">NIPFHLTSATLLPAIYCDVLKILQINLAFYLLIQQSNNRTNILLAMRKLQHPLYTFQDLVFLIPNNFFPDNPPKKFLIFFDKITDLVKVSQFLHAWLPMQYCQKIKWFNAHMTEQFHETELQAIKDGDIWGLLCTNSFGMGIDLPDIELVIQ</sequence>
<dbReference type="InterPro" id="IPR001650">
    <property type="entry name" value="Helicase_C-like"/>
</dbReference>
<dbReference type="Gene3D" id="3.40.50.300">
    <property type="entry name" value="P-loop containing nucleotide triphosphate hydrolases"/>
    <property type="match status" value="1"/>
</dbReference>
<dbReference type="EMBL" id="KI925465">
    <property type="protein sequence ID" value="ETW75973.1"/>
    <property type="molecule type" value="Genomic_DNA"/>
</dbReference>
<dbReference type="eggNOG" id="KOG0351">
    <property type="taxonomic scope" value="Eukaryota"/>
</dbReference>
<evidence type="ECO:0000313" key="3">
    <source>
        <dbReference type="Proteomes" id="UP000030671"/>
    </source>
</evidence>
<dbReference type="STRING" id="747525.W4JR02"/>
<name>W4JR02_HETIT</name>
<dbReference type="Proteomes" id="UP000030671">
    <property type="component" value="Unassembled WGS sequence"/>
</dbReference>
<accession>W4JR02</accession>
<dbReference type="InterPro" id="IPR027417">
    <property type="entry name" value="P-loop_NTPase"/>
</dbReference>
<dbReference type="InParanoid" id="W4JR02"/>
<protein>
    <recommendedName>
        <fullName evidence="1">Helicase C-terminal domain-containing protein</fullName>
    </recommendedName>
</protein>